<dbReference type="Proteomes" id="UP001568698">
    <property type="component" value="Unassembled WGS sequence"/>
</dbReference>
<organism evidence="3 4">
    <name type="scientific">Pseudodesulfovibrio karagichevae</name>
    <dbReference type="NCBI Taxonomy" id="3239305"/>
    <lineage>
        <taxon>Bacteria</taxon>
        <taxon>Pseudomonadati</taxon>
        <taxon>Thermodesulfobacteriota</taxon>
        <taxon>Desulfovibrionia</taxon>
        <taxon>Desulfovibrionales</taxon>
        <taxon>Desulfovibrionaceae</taxon>
    </lineage>
</organism>
<dbReference type="SUPFAM" id="SSF51261">
    <property type="entry name" value="Duplicated hybrid motif"/>
    <property type="match status" value="1"/>
</dbReference>
<dbReference type="CDD" id="cd12797">
    <property type="entry name" value="M23_peptidase"/>
    <property type="match status" value="1"/>
</dbReference>
<protein>
    <submittedName>
        <fullName evidence="3">M23 family metallopeptidase</fullName>
        <ecNumber evidence="3">3.4.24.-</ecNumber>
    </submittedName>
</protein>
<dbReference type="InterPro" id="IPR016047">
    <property type="entry name" value="M23ase_b-sheet_dom"/>
</dbReference>
<dbReference type="EMBL" id="JBGLYH010000097">
    <property type="protein sequence ID" value="MEZ7198802.1"/>
    <property type="molecule type" value="Genomic_DNA"/>
</dbReference>
<keyword evidence="4" id="KW-1185">Reference proteome</keyword>
<evidence type="ECO:0000256" key="1">
    <source>
        <dbReference type="SAM" id="SignalP"/>
    </source>
</evidence>
<dbReference type="Gene3D" id="2.70.70.10">
    <property type="entry name" value="Glucose Permease (Domain IIA)"/>
    <property type="match status" value="1"/>
</dbReference>
<proteinExistence type="predicted"/>
<comment type="caution">
    <text evidence="3">The sequence shown here is derived from an EMBL/GenBank/DDBJ whole genome shotgun (WGS) entry which is preliminary data.</text>
</comment>
<name>A0ABV4K746_9BACT</name>
<sequence length="314" mass="34147">MTMRKLFGKRLLPPFLCLVLLACLCLPLPVRAGGMVDVTAPASVGRGKPFVVRIGTWYPLEDLEVRWNGRSVRPAMTKVGERSEAVLLLGVGLRGKTGTYPLEVVARIWGHERVFSRTVEVGESAWGTETLSVAPKMVRPPASEQARIEKDRELLRAALAQASPERYWTAHLVRPVKGKMLSRFGLYRTFNGNVAARHTGLDFRAWLGTPIHAMAAGKVVLVRNLYYGGNTVLIDHGNGFFSMSCHLSKTKVQEGDMVGAGQVVGLSGATGRVTGAHLHLAAFVLGAVVDPEPFFDGTVSGELNEKSMNQSDNK</sequence>
<dbReference type="InterPro" id="IPR050570">
    <property type="entry name" value="Cell_wall_metabolism_enzyme"/>
</dbReference>
<evidence type="ECO:0000313" key="3">
    <source>
        <dbReference type="EMBL" id="MEZ7198802.1"/>
    </source>
</evidence>
<dbReference type="GO" id="GO:0016787">
    <property type="term" value="F:hydrolase activity"/>
    <property type="evidence" value="ECO:0007669"/>
    <property type="project" value="UniProtKB-KW"/>
</dbReference>
<dbReference type="InterPro" id="IPR011055">
    <property type="entry name" value="Dup_hybrid_motif"/>
</dbReference>
<feature type="chain" id="PRO_5047026681" evidence="1">
    <location>
        <begin position="33"/>
        <end position="314"/>
    </location>
</feature>
<reference evidence="3 4" key="1">
    <citation type="submission" date="2024-08" db="EMBL/GenBank/DDBJ databases">
        <title>Sulfate-reducing bacteria isolated from formation water of the oil field in Kazakhstan and description of Pseudodesulfovibrio sp.</title>
        <authorList>
            <person name="Bidzhieva S.K."/>
            <person name="Tourova T.P."/>
            <person name="Grouzdev D.S."/>
            <person name="Beletsky A.V."/>
            <person name="Sokolova D.S."/>
            <person name="Samigullina S.R."/>
            <person name="Poltaraus A.B."/>
            <person name="Avtukh A.N."/>
            <person name="Tereshina V.M."/>
            <person name="Zhaparov N.S."/>
            <person name="Mardanov A.V."/>
            <person name="Nazina T.N."/>
        </authorList>
    </citation>
    <scope>NUCLEOTIDE SEQUENCE [LARGE SCALE GENOMIC DNA]</scope>
    <source>
        <strain evidence="3 4">9FUS</strain>
    </source>
</reference>
<dbReference type="Pfam" id="PF01551">
    <property type="entry name" value="Peptidase_M23"/>
    <property type="match status" value="1"/>
</dbReference>
<gene>
    <name evidence="3" type="ORF">AB6M95_18800</name>
</gene>
<dbReference type="PANTHER" id="PTHR21666:SF270">
    <property type="entry name" value="MUREIN HYDROLASE ACTIVATOR ENVC"/>
    <property type="match status" value="1"/>
</dbReference>
<dbReference type="EC" id="3.4.24.-" evidence="3"/>
<keyword evidence="1" id="KW-0732">Signal</keyword>
<dbReference type="RefSeq" id="WP_371388280.1">
    <property type="nucleotide sequence ID" value="NZ_JBGLYH010000097.1"/>
</dbReference>
<dbReference type="PROSITE" id="PS51257">
    <property type="entry name" value="PROKAR_LIPOPROTEIN"/>
    <property type="match status" value="1"/>
</dbReference>
<keyword evidence="3" id="KW-0378">Hydrolase</keyword>
<feature type="signal peptide" evidence="1">
    <location>
        <begin position="1"/>
        <end position="32"/>
    </location>
</feature>
<accession>A0ABV4K746</accession>
<feature type="domain" description="M23ase beta-sheet core" evidence="2">
    <location>
        <begin position="197"/>
        <end position="291"/>
    </location>
</feature>
<evidence type="ECO:0000259" key="2">
    <source>
        <dbReference type="Pfam" id="PF01551"/>
    </source>
</evidence>
<evidence type="ECO:0000313" key="4">
    <source>
        <dbReference type="Proteomes" id="UP001568698"/>
    </source>
</evidence>
<dbReference type="PANTHER" id="PTHR21666">
    <property type="entry name" value="PEPTIDASE-RELATED"/>
    <property type="match status" value="1"/>
</dbReference>